<dbReference type="InterPro" id="IPR036936">
    <property type="entry name" value="CRIB_dom_sf"/>
</dbReference>
<reference evidence="15" key="1">
    <citation type="journal article" date="2016" name="Proc. Natl. Acad. Sci. U.S.A.">
        <title>Comparative genomics of biotechnologically important yeasts.</title>
        <authorList>
            <person name="Riley R."/>
            <person name="Haridas S."/>
            <person name="Wolfe K.H."/>
            <person name="Lopes M.R."/>
            <person name="Hittinger C.T."/>
            <person name="Goeker M."/>
            <person name="Salamov A.A."/>
            <person name="Wisecaver J.H."/>
            <person name="Long T.M."/>
            <person name="Calvey C.H."/>
            <person name="Aerts A.L."/>
            <person name="Barry K.W."/>
            <person name="Choi C."/>
            <person name="Clum A."/>
            <person name="Coughlan A.Y."/>
            <person name="Deshpande S."/>
            <person name="Douglass A.P."/>
            <person name="Hanson S.J."/>
            <person name="Klenk H.-P."/>
            <person name="LaButti K.M."/>
            <person name="Lapidus A."/>
            <person name="Lindquist E.A."/>
            <person name="Lipzen A.M."/>
            <person name="Meier-Kolthoff J.P."/>
            <person name="Ohm R.A."/>
            <person name="Otillar R.P."/>
            <person name="Pangilinan J.L."/>
            <person name="Peng Y."/>
            <person name="Rokas A."/>
            <person name="Rosa C.A."/>
            <person name="Scheuner C."/>
            <person name="Sibirny A.A."/>
            <person name="Slot J.C."/>
            <person name="Stielow J.B."/>
            <person name="Sun H."/>
            <person name="Kurtzman C.P."/>
            <person name="Blackwell M."/>
            <person name="Grigoriev I.V."/>
            <person name="Jeffries T.W."/>
        </authorList>
    </citation>
    <scope>NUCLEOTIDE SEQUENCE [LARGE SCALE GENOMIC DNA]</scope>
    <source>
        <strain evidence="15">NRRL Y-1626</strain>
    </source>
</reference>
<proteinExistence type="inferred from homology"/>
<evidence type="ECO:0000256" key="8">
    <source>
        <dbReference type="ARBA" id="ARBA00047899"/>
    </source>
</evidence>
<feature type="compositionally biased region" description="Basic and acidic residues" evidence="11">
    <location>
        <begin position="453"/>
        <end position="463"/>
    </location>
</feature>
<dbReference type="PROSITE" id="PS00107">
    <property type="entry name" value="PROTEIN_KINASE_ATP"/>
    <property type="match status" value="1"/>
</dbReference>
<organism evidence="14 15">
    <name type="scientific">Hanseniaspora valbyensis NRRL Y-1626</name>
    <dbReference type="NCBI Taxonomy" id="766949"/>
    <lineage>
        <taxon>Eukaryota</taxon>
        <taxon>Fungi</taxon>
        <taxon>Dikarya</taxon>
        <taxon>Ascomycota</taxon>
        <taxon>Saccharomycotina</taxon>
        <taxon>Saccharomycetes</taxon>
        <taxon>Saccharomycodales</taxon>
        <taxon>Saccharomycodaceae</taxon>
        <taxon>Hanseniaspora</taxon>
    </lineage>
</organism>
<dbReference type="InterPro" id="IPR008271">
    <property type="entry name" value="Ser/Thr_kinase_AS"/>
</dbReference>
<dbReference type="Gene3D" id="1.10.510.10">
    <property type="entry name" value="Transferase(Phosphotransferase) domain 1"/>
    <property type="match status" value="1"/>
</dbReference>
<evidence type="ECO:0000259" key="13">
    <source>
        <dbReference type="PROSITE" id="PS50108"/>
    </source>
</evidence>
<feature type="region of interest" description="Disordered" evidence="11">
    <location>
        <begin position="437"/>
        <end position="481"/>
    </location>
</feature>
<evidence type="ECO:0000256" key="2">
    <source>
        <dbReference type="ARBA" id="ARBA00008874"/>
    </source>
</evidence>
<dbReference type="CDD" id="cd06614">
    <property type="entry name" value="STKc_PAK"/>
    <property type="match status" value="1"/>
</dbReference>
<dbReference type="GO" id="GO:0004674">
    <property type="term" value="F:protein serine/threonine kinase activity"/>
    <property type="evidence" value="ECO:0007669"/>
    <property type="project" value="UniProtKB-EC"/>
</dbReference>
<evidence type="ECO:0000256" key="11">
    <source>
        <dbReference type="SAM" id="MobiDB-lite"/>
    </source>
</evidence>
<sequence length="777" mass="86656">MVNNTIEEKQDDTNLLNLFNKHNKDSSLQKTIDLMDVMKLEDDFETNSISSNDSKSEIIKNDEKVDNSSNNIKTTTPTKDENINSEQQEDKTQSFYKSPLTELLSSSESFNRSPIKENEQVLENNLVNKTSPAEIKDNNITKQSNNLQDNNTTNTLNKESDSLISEIHPHISSTFKDGSAKCSKSEGSVLVQDLPFGITPPRTAPKPPADALSYKLDSSFKPVSSLPISRTKTLKPNSKNHENKTKDAKSAKLLKKGNGSTHKKRESFFAVAKRSFSKNKSSASSSTSSNSSNSNIRSVSSSISTPYDAKHLHHVGITTNGTYTGLPKEWELLLTSQGISIQEQNEVANKETIKNVLEFYKSEVLNIDLGINPTFTDPDDSLESGISNDLASVNSPVTLESKEAGISDVKKDIPFDITKESNVVRNGETKTKNIENINDKSLPDIPPPIPKAPKIDFSSEKTEQNASIQLRNKGDKEAKKKKSDAKFYENLAKVSVLEDPLKLYNNLEEIGHGASGAVFLATNDKEKVALKKINIKGHPNKSLIILEIETMKFSRHPNVIEFKKAFFYNMELWVSMEFMEGGNLADIVTNCLLTDLQISFVCKEVLKGLQFLHGNGILHRDIKSDNILLNYHGNIKISDFGFCALIKEEETKRNTMVGTPYWMAPEIVNRQKYGYKIDIWSLGIMIIEMVDGEPPYMNETPLRALYLIAKNGTPTLNNPDGISVLGKQFMGCCLTVNPDDRLSATELLEHDYMKNMKSDGQVIAQLVKLTKLKKNQN</sequence>
<evidence type="ECO:0000256" key="1">
    <source>
        <dbReference type="ARBA" id="ARBA00001946"/>
    </source>
</evidence>
<feature type="region of interest" description="Disordered" evidence="11">
    <location>
        <begin position="279"/>
        <end position="301"/>
    </location>
</feature>
<dbReference type="OrthoDB" id="3972588at2759"/>
<dbReference type="InterPro" id="IPR051931">
    <property type="entry name" value="PAK3-like"/>
</dbReference>
<evidence type="ECO:0000256" key="3">
    <source>
        <dbReference type="ARBA" id="ARBA00022679"/>
    </source>
</evidence>
<dbReference type="SMART" id="SM00220">
    <property type="entry name" value="S_TKc"/>
    <property type="match status" value="1"/>
</dbReference>
<comment type="cofactor">
    <cofactor evidence="1">
        <name>Mg(2+)</name>
        <dbReference type="ChEBI" id="CHEBI:18420"/>
    </cofactor>
</comment>
<dbReference type="Proteomes" id="UP000092321">
    <property type="component" value="Unassembled WGS sequence"/>
</dbReference>
<feature type="binding site" evidence="10">
    <location>
        <position position="531"/>
    </location>
    <ligand>
        <name>ATP</name>
        <dbReference type="ChEBI" id="CHEBI:30616"/>
    </ligand>
</feature>
<dbReference type="EMBL" id="LXPE01000002">
    <property type="protein sequence ID" value="OBA28817.1"/>
    <property type="molecule type" value="Genomic_DNA"/>
</dbReference>
<evidence type="ECO:0000256" key="4">
    <source>
        <dbReference type="ARBA" id="ARBA00022723"/>
    </source>
</evidence>
<feature type="compositionally biased region" description="Polar residues" evidence="11">
    <location>
        <begin position="67"/>
        <end position="77"/>
    </location>
</feature>
<dbReference type="InterPro" id="IPR017441">
    <property type="entry name" value="Protein_kinase_ATP_BS"/>
</dbReference>
<evidence type="ECO:0000313" key="15">
    <source>
        <dbReference type="Proteomes" id="UP000092321"/>
    </source>
</evidence>
<dbReference type="PANTHER" id="PTHR45832">
    <property type="entry name" value="SERINE/THREONINE-PROTEIN KINASE SAMKA-RELATED-RELATED"/>
    <property type="match status" value="1"/>
</dbReference>
<protein>
    <submittedName>
        <fullName evidence="14">Pkinase-domain-containing protein</fullName>
    </submittedName>
</protein>
<keyword evidence="14" id="KW-0418">Kinase</keyword>
<evidence type="ECO:0000256" key="7">
    <source>
        <dbReference type="ARBA" id="ARBA00022842"/>
    </source>
</evidence>
<dbReference type="GO" id="GO:0046872">
    <property type="term" value="F:metal ion binding"/>
    <property type="evidence" value="ECO:0007669"/>
    <property type="project" value="UniProtKB-KW"/>
</dbReference>
<comment type="catalytic activity">
    <reaction evidence="8">
        <text>L-threonyl-[protein] + ATP = O-phospho-L-threonyl-[protein] + ADP + H(+)</text>
        <dbReference type="Rhea" id="RHEA:46608"/>
        <dbReference type="Rhea" id="RHEA-COMP:11060"/>
        <dbReference type="Rhea" id="RHEA-COMP:11605"/>
        <dbReference type="ChEBI" id="CHEBI:15378"/>
        <dbReference type="ChEBI" id="CHEBI:30013"/>
        <dbReference type="ChEBI" id="CHEBI:30616"/>
        <dbReference type="ChEBI" id="CHEBI:61977"/>
        <dbReference type="ChEBI" id="CHEBI:456216"/>
        <dbReference type="EC" id="2.7.11.1"/>
    </reaction>
</comment>
<feature type="compositionally biased region" description="Low complexity" evidence="11">
    <location>
        <begin position="145"/>
        <end position="155"/>
    </location>
</feature>
<dbReference type="InterPro" id="IPR011009">
    <property type="entry name" value="Kinase-like_dom_sf"/>
</dbReference>
<dbReference type="SUPFAM" id="SSF56112">
    <property type="entry name" value="Protein kinase-like (PK-like)"/>
    <property type="match status" value="1"/>
</dbReference>
<comment type="caution">
    <text evidence="14">The sequence shown here is derived from an EMBL/GenBank/DDBJ whole genome shotgun (WGS) entry which is preliminary data.</text>
</comment>
<dbReference type="PROSITE" id="PS00108">
    <property type="entry name" value="PROTEIN_KINASE_ST"/>
    <property type="match status" value="1"/>
</dbReference>
<keyword evidence="6 10" id="KW-0067">ATP-binding</keyword>
<dbReference type="Pfam" id="PF00786">
    <property type="entry name" value="PBD"/>
    <property type="match status" value="1"/>
</dbReference>
<keyword evidence="15" id="KW-1185">Reference proteome</keyword>
<accession>A0A1B7TJA5</accession>
<feature type="region of interest" description="Disordered" evidence="11">
    <location>
        <begin position="221"/>
        <end position="264"/>
    </location>
</feature>
<dbReference type="InterPro" id="IPR000095">
    <property type="entry name" value="CRIB_dom"/>
</dbReference>
<evidence type="ECO:0000256" key="5">
    <source>
        <dbReference type="ARBA" id="ARBA00022741"/>
    </source>
</evidence>
<dbReference type="PANTHER" id="PTHR45832:SF22">
    <property type="entry name" value="SERINE_THREONINE-PROTEIN KINASE SAMKA-RELATED"/>
    <property type="match status" value="1"/>
</dbReference>
<comment type="similarity">
    <text evidence="2">Belongs to the protein kinase superfamily. STE Ser/Thr protein kinase family. STE20 subfamily.</text>
</comment>
<comment type="catalytic activity">
    <reaction evidence="9">
        <text>L-seryl-[protein] + ATP = O-phospho-L-seryl-[protein] + ADP + H(+)</text>
        <dbReference type="Rhea" id="RHEA:17989"/>
        <dbReference type="Rhea" id="RHEA-COMP:9863"/>
        <dbReference type="Rhea" id="RHEA-COMP:11604"/>
        <dbReference type="ChEBI" id="CHEBI:15378"/>
        <dbReference type="ChEBI" id="CHEBI:29999"/>
        <dbReference type="ChEBI" id="CHEBI:30616"/>
        <dbReference type="ChEBI" id="CHEBI:83421"/>
        <dbReference type="ChEBI" id="CHEBI:456216"/>
        <dbReference type="EC" id="2.7.11.1"/>
    </reaction>
</comment>
<dbReference type="GO" id="GO:0005524">
    <property type="term" value="F:ATP binding"/>
    <property type="evidence" value="ECO:0007669"/>
    <property type="project" value="UniProtKB-UniRule"/>
</dbReference>
<dbReference type="PROSITE" id="PS50108">
    <property type="entry name" value="CRIB"/>
    <property type="match status" value="1"/>
</dbReference>
<keyword evidence="4" id="KW-0479">Metal-binding</keyword>
<evidence type="ECO:0000259" key="12">
    <source>
        <dbReference type="PROSITE" id="PS50011"/>
    </source>
</evidence>
<keyword evidence="7" id="KW-0460">Magnesium</keyword>
<dbReference type="GO" id="GO:0106310">
    <property type="term" value="F:protein serine kinase activity"/>
    <property type="evidence" value="ECO:0007669"/>
    <property type="project" value="RHEA"/>
</dbReference>
<dbReference type="Gene3D" id="3.90.810.10">
    <property type="entry name" value="CRIB domain"/>
    <property type="match status" value="1"/>
</dbReference>
<dbReference type="Pfam" id="PF00069">
    <property type="entry name" value="Pkinase"/>
    <property type="match status" value="1"/>
</dbReference>
<evidence type="ECO:0000256" key="10">
    <source>
        <dbReference type="PROSITE-ProRule" id="PRU10141"/>
    </source>
</evidence>
<keyword evidence="5 10" id="KW-0547">Nucleotide-binding</keyword>
<dbReference type="PROSITE" id="PS50011">
    <property type="entry name" value="PROTEIN_KINASE_DOM"/>
    <property type="match status" value="1"/>
</dbReference>
<dbReference type="FunFam" id="1.10.510.10:FF:000768">
    <property type="entry name" value="Non-specific serine/threonine protein kinase"/>
    <property type="match status" value="1"/>
</dbReference>
<feature type="compositionally biased region" description="Basic and acidic residues" evidence="11">
    <location>
        <begin position="78"/>
        <end position="92"/>
    </location>
</feature>
<feature type="region of interest" description="Disordered" evidence="11">
    <location>
        <begin position="127"/>
        <end position="155"/>
    </location>
</feature>
<evidence type="ECO:0000256" key="9">
    <source>
        <dbReference type="ARBA" id="ARBA00048679"/>
    </source>
</evidence>
<evidence type="ECO:0000313" key="14">
    <source>
        <dbReference type="EMBL" id="OBA28817.1"/>
    </source>
</evidence>
<evidence type="ECO:0000256" key="6">
    <source>
        <dbReference type="ARBA" id="ARBA00022840"/>
    </source>
</evidence>
<feature type="compositionally biased region" description="Polar residues" evidence="11">
    <location>
        <begin position="226"/>
        <end position="237"/>
    </location>
</feature>
<dbReference type="SMART" id="SM00285">
    <property type="entry name" value="PBD"/>
    <property type="match status" value="1"/>
</dbReference>
<dbReference type="InterPro" id="IPR000719">
    <property type="entry name" value="Prot_kinase_dom"/>
</dbReference>
<dbReference type="AlphaFoldDB" id="A0A1B7TJA5"/>
<keyword evidence="3" id="KW-0808">Transferase</keyword>
<feature type="domain" description="Protein kinase" evidence="12">
    <location>
        <begin position="504"/>
        <end position="753"/>
    </location>
</feature>
<feature type="compositionally biased region" description="Basic and acidic residues" evidence="11">
    <location>
        <begin position="54"/>
        <end position="66"/>
    </location>
</feature>
<name>A0A1B7TJA5_9ASCO</name>
<dbReference type="Gene3D" id="3.30.200.20">
    <property type="entry name" value="Phosphorylase Kinase, domain 1"/>
    <property type="match status" value="1"/>
</dbReference>
<feature type="compositionally biased region" description="Basic and acidic residues" evidence="11">
    <location>
        <begin position="239"/>
        <end position="250"/>
    </location>
</feature>
<gene>
    <name evidence="14" type="ORF">HANVADRAFT_51261</name>
</gene>
<feature type="region of interest" description="Disordered" evidence="11">
    <location>
        <begin position="46"/>
        <end position="95"/>
    </location>
</feature>
<feature type="domain" description="CRIB" evidence="13">
    <location>
        <begin position="303"/>
        <end position="316"/>
    </location>
</feature>